<keyword evidence="4" id="KW-0449">Lipoprotein</keyword>
<reference evidence="7 8" key="1">
    <citation type="submission" date="2020-05" db="EMBL/GenBank/DDBJ databases">
        <authorList>
            <person name="Ruan W."/>
            <person name="Jeon C.O."/>
            <person name="Chun B.H."/>
        </authorList>
    </citation>
    <scope>NUCLEOTIDE SEQUENCE [LARGE SCALE GENOMIC DNA]</scope>
    <source>
        <strain evidence="7 8">TBZ9</strain>
    </source>
</reference>
<accession>A0A7Y3XAZ0</accession>
<evidence type="ECO:0000256" key="1">
    <source>
        <dbReference type="ARBA" id="ARBA00022729"/>
    </source>
</evidence>
<evidence type="ECO:0000256" key="3">
    <source>
        <dbReference type="ARBA" id="ARBA00023237"/>
    </source>
</evidence>
<dbReference type="GO" id="GO:0030674">
    <property type="term" value="F:protein-macromolecule adaptor activity"/>
    <property type="evidence" value="ECO:0007669"/>
    <property type="project" value="TreeGrafter"/>
</dbReference>
<dbReference type="EMBL" id="JABFHI010000003">
    <property type="protein sequence ID" value="NOG31725.1"/>
    <property type="molecule type" value="Genomic_DNA"/>
</dbReference>
<dbReference type="Proteomes" id="UP000588806">
    <property type="component" value="Unassembled WGS sequence"/>
</dbReference>
<keyword evidence="2 4" id="KW-0472">Membrane</keyword>
<dbReference type="RefSeq" id="WP_171702200.1">
    <property type="nucleotide sequence ID" value="NZ_JABFHI010000003.1"/>
</dbReference>
<evidence type="ECO:0000313" key="8">
    <source>
        <dbReference type="Proteomes" id="UP000588806"/>
    </source>
</evidence>
<evidence type="ECO:0000256" key="4">
    <source>
        <dbReference type="HAMAP-Rule" id="MF_00925"/>
    </source>
</evidence>
<evidence type="ECO:0000313" key="7">
    <source>
        <dbReference type="EMBL" id="NOG31725.1"/>
    </source>
</evidence>
<protein>
    <recommendedName>
        <fullName evidence="4">Outer membrane protein assembly factor BamE</fullName>
    </recommendedName>
</protein>
<evidence type="ECO:0000259" key="6">
    <source>
        <dbReference type="Pfam" id="PF04355"/>
    </source>
</evidence>
<dbReference type="PROSITE" id="PS51257">
    <property type="entry name" value="PROKAR_LIPOPROTEIN"/>
    <property type="match status" value="1"/>
</dbReference>
<comment type="subunit">
    <text evidence="4">Part of the Bam complex.</text>
</comment>
<comment type="caution">
    <text evidence="7">The sequence shown here is derived from an EMBL/GenBank/DDBJ whole genome shotgun (WGS) entry which is preliminary data.</text>
</comment>
<dbReference type="GO" id="GO:0051205">
    <property type="term" value="P:protein insertion into membrane"/>
    <property type="evidence" value="ECO:0007669"/>
    <property type="project" value="UniProtKB-UniRule"/>
</dbReference>
<comment type="function">
    <text evidence="4">Part of the outer membrane protein assembly complex, which is involved in assembly and insertion of beta-barrel proteins into the outer membrane.</text>
</comment>
<sequence>MQKLTRIIALSAAAALMGGCVYKRDIPQGNLVNQTMVSQLQTGMSQQQVVSIMGRPLLEAPFDAREWDYVFQLDKAYGDIETRRATLTFDRQGRLADIQTEGKLDSTLPLEGDTELGPASEGSDAFQAQPLNLGVDTPEQ</sequence>
<keyword evidence="1 4" id="KW-0732">Signal</keyword>
<comment type="subcellular location">
    <subcellularLocation>
        <location evidence="4">Cell outer membrane</location>
        <topology evidence="4">Lipid-anchor</topology>
    </subcellularLocation>
</comment>
<dbReference type="Gene3D" id="3.30.1450.10">
    <property type="match status" value="1"/>
</dbReference>
<evidence type="ECO:0000256" key="2">
    <source>
        <dbReference type="ARBA" id="ARBA00023136"/>
    </source>
</evidence>
<dbReference type="AlphaFoldDB" id="A0A7Y3XAZ0"/>
<dbReference type="InterPro" id="IPR026592">
    <property type="entry name" value="BamE"/>
</dbReference>
<dbReference type="InterPro" id="IPR037873">
    <property type="entry name" value="BamE-like"/>
</dbReference>
<reference evidence="7 8" key="2">
    <citation type="submission" date="2020-06" db="EMBL/GenBank/DDBJ databases">
        <title>Halomonas songnenensis sp. nov., a moderately halophilic bacterium isolated from saline and alkaline soils.</title>
        <authorList>
            <person name="Jiang J."/>
            <person name="Pan Y."/>
        </authorList>
    </citation>
    <scope>NUCLEOTIDE SEQUENCE [LARGE SCALE GENOMIC DNA]</scope>
    <source>
        <strain evidence="7 8">TBZ9</strain>
    </source>
</reference>
<comment type="similarity">
    <text evidence="4">Belongs to the BamE family.</text>
</comment>
<dbReference type="InterPro" id="IPR007450">
    <property type="entry name" value="BamE_dom"/>
</dbReference>
<organism evidence="7 8">
    <name type="scientific">Vreelandella azerica</name>
    <dbReference type="NCBI Taxonomy" id="2732867"/>
    <lineage>
        <taxon>Bacteria</taxon>
        <taxon>Pseudomonadati</taxon>
        <taxon>Pseudomonadota</taxon>
        <taxon>Gammaproteobacteria</taxon>
        <taxon>Oceanospirillales</taxon>
        <taxon>Halomonadaceae</taxon>
        <taxon>Vreelandella</taxon>
    </lineage>
</organism>
<keyword evidence="8" id="KW-1185">Reference proteome</keyword>
<dbReference type="HAMAP" id="MF_00925">
    <property type="entry name" value="OM_assembly_BamE"/>
    <property type="match status" value="1"/>
</dbReference>
<proteinExistence type="inferred from homology"/>
<name>A0A7Y3XAZ0_9GAMM</name>
<dbReference type="Pfam" id="PF04355">
    <property type="entry name" value="BamE"/>
    <property type="match status" value="1"/>
</dbReference>
<feature type="region of interest" description="Disordered" evidence="5">
    <location>
        <begin position="100"/>
        <end position="140"/>
    </location>
</feature>
<gene>
    <name evidence="4" type="primary">bamE</name>
    <name evidence="7" type="ORF">HLB35_07980</name>
</gene>
<dbReference type="GO" id="GO:1990063">
    <property type="term" value="C:Bam protein complex"/>
    <property type="evidence" value="ECO:0007669"/>
    <property type="project" value="TreeGrafter"/>
</dbReference>
<dbReference type="PANTHER" id="PTHR37482:SF1">
    <property type="entry name" value="OUTER MEMBRANE PROTEIN ASSEMBLY FACTOR BAME"/>
    <property type="match status" value="1"/>
</dbReference>
<keyword evidence="4" id="KW-0564">Palmitate</keyword>
<feature type="domain" description="Outer membrane protein assembly factor BamE" evidence="6">
    <location>
        <begin position="29"/>
        <end position="97"/>
    </location>
</feature>
<evidence type="ECO:0000256" key="5">
    <source>
        <dbReference type="SAM" id="MobiDB-lite"/>
    </source>
</evidence>
<dbReference type="GO" id="GO:0043165">
    <property type="term" value="P:Gram-negative-bacterium-type cell outer membrane assembly"/>
    <property type="evidence" value="ECO:0007669"/>
    <property type="project" value="UniProtKB-UniRule"/>
</dbReference>
<keyword evidence="3 4" id="KW-0998">Cell outer membrane</keyword>
<dbReference type="PANTHER" id="PTHR37482">
    <property type="entry name" value="OUTER MEMBRANE PROTEIN ASSEMBLY FACTOR BAME"/>
    <property type="match status" value="1"/>
</dbReference>